<dbReference type="Pfam" id="PF04228">
    <property type="entry name" value="Zn_peptidase"/>
    <property type="match status" value="1"/>
</dbReference>
<feature type="region of interest" description="Disordered" evidence="5">
    <location>
        <begin position="1"/>
        <end position="23"/>
    </location>
</feature>
<keyword evidence="8" id="KW-1185">Reference proteome</keyword>
<evidence type="ECO:0000256" key="2">
    <source>
        <dbReference type="ARBA" id="ARBA00022692"/>
    </source>
</evidence>
<keyword evidence="3 6" id="KW-1133">Transmembrane helix</keyword>
<evidence type="ECO:0000256" key="4">
    <source>
        <dbReference type="ARBA" id="ARBA00023136"/>
    </source>
</evidence>
<dbReference type="EMBL" id="VLTJ01000021">
    <property type="protein sequence ID" value="TSH95562.1"/>
    <property type="molecule type" value="Genomic_DNA"/>
</dbReference>
<proteinExistence type="predicted"/>
<dbReference type="AlphaFoldDB" id="A0A556ARK1"/>
<dbReference type="OrthoDB" id="9774900at2"/>
<accession>A0A556ARK1</accession>
<evidence type="ECO:0000313" key="7">
    <source>
        <dbReference type="EMBL" id="TSH95562.1"/>
    </source>
</evidence>
<dbReference type="PANTHER" id="PTHR30168:SF0">
    <property type="entry name" value="INNER MEMBRANE PROTEIN"/>
    <property type="match status" value="1"/>
</dbReference>
<comment type="subcellular location">
    <subcellularLocation>
        <location evidence="1">Membrane</location>
        <topology evidence="1">Single-pass membrane protein</topology>
    </subcellularLocation>
</comment>
<evidence type="ECO:0008006" key="9">
    <source>
        <dbReference type="Google" id="ProtNLM"/>
    </source>
</evidence>
<dbReference type="GO" id="GO:0016020">
    <property type="term" value="C:membrane"/>
    <property type="evidence" value="ECO:0007669"/>
    <property type="project" value="UniProtKB-SubCell"/>
</dbReference>
<dbReference type="PANTHER" id="PTHR30168">
    <property type="entry name" value="PUTATIVE MEMBRANE PROTEIN YPFJ"/>
    <property type="match status" value="1"/>
</dbReference>
<keyword evidence="2 6" id="KW-0812">Transmembrane</keyword>
<evidence type="ECO:0000256" key="5">
    <source>
        <dbReference type="SAM" id="MobiDB-lite"/>
    </source>
</evidence>
<organism evidence="7 8">
    <name type="scientific">Verticiella sediminum</name>
    <dbReference type="NCBI Taxonomy" id="1247510"/>
    <lineage>
        <taxon>Bacteria</taxon>
        <taxon>Pseudomonadati</taxon>
        <taxon>Pseudomonadota</taxon>
        <taxon>Betaproteobacteria</taxon>
        <taxon>Burkholderiales</taxon>
        <taxon>Alcaligenaceae</taxon>
        <taxon>Verticiella</taxon>
    </lineage>
</organism>
<gene>
    <name evidence="7" type="ORF">FOZ76_10725</name>
</gene>
<comment type="caution">
    <text evidence="7">The sequence shown here is derived from an EMBL/GenBank/DDBJ whole genome shotgun (WGS) entry which is preliminary data.</text>
</comment>
<feature type="transmembrane region" description="Helical" evidence="6">
    <location>
        <begin position="21"/>
        <end position="44"/>
    </location>
</feature>
<protein>
    <recommendedName>
        <fullName evidence="9">Metalloprotease</fullName>
    </recommendedName>
</protein>
<evidence type="ECO:0000256" key="3">
    <source>
        <dbReference type="ARBA" id="ARBA00022989"/>
    </source>
</evidence>
<feature type="compositionally biased region" description="Basic and acidic residues" evidence="5">
    <location>
        <begin position="1"/>
        <end position="17"/>
    </location>
</feature>
<reference evidence="7 8" key="1">
    <citation type="submission" date="2019-07" db="EMBL/GenBank/DDBJ databases">
        <title>Qingshengfaniella alkalisoli gen. nov., sp. nov., isolated from saline soil.</title>
        <authorList>
            <person name="Xu L."/>
            <person name="Huang X.-X."/>
            <person name="Sun J.-Q."/>
        </authorList>
    </citation>
    <scope>NUCLEOTIDE SEQUENCE [LARGE SCALE GENOMIC DNA]</scope>
    <source>
        <strain evidence="7 8">DSM 27279</strain>
    </source>
</reference>
<keyword evidence="4 6" id="KW-0472">Membrane</keyword>
<evidence type="ECO:0000313" key="8">
    <source>
        <dbReference type="Proteomes" id="UP000318405"/>
    </source>
</evidence>
<dbReference type="Proteomes" id="UP000318405">
    <property type="component" value="Unassembled WGS sequence"/>
</dbReference>
<dbReference type="InterPro" id="IPR007343">
    <property type="entry name" value="Uncharacterised_pept_Zn_put"/>
</dbReference>
<name>A0A556ARK1_9BURK</name>
<evidence type="ECO:0000256" key="1">
    <source>
        <dbReference type="ARBA" id="ARBA00004167"/>
    </source>
</evidence>
<evidence type="ECO:0000256" key="6">
    <source>
        <dbReference type="SAM" id="Phobius"/>
    </source>
</evidence>
<dbReference type="RefSeq" id="WP_143948258.1">
    <property type="nucleotide sequence ID" value="NZ_BAABMB010000002.1"/>
</dbReference>
<sequence length="283" mass="30515">MRLDRSRSSSNVEDRRSGGPRLGRGGSIGIGGLILALVAVYFGVDPAVVLNMVEGTDSSVSTPASTVPPDDPQGQFVAKVLGETEDVWSAIFAQQTNGQYPEPRLVLYRGMTPTACGTGQAAMGPFYCPADQRVYLDLAFFDEMQQRLNASGDFAQAYVIAHEVGHHVQNALGTFERYATARQQAPAQANALSVRMELQADCYAGVWAHHAQAERQILEPGDVEEAINAAAAVGDDTLQRRSQGQVVPDSFTHGSSAQRVRWFQRGLESGQLRECDTFAAANP</sequence>